<dbReference type="InterPro" id="IPR024131">
    <property type="entry name" value="UPF0489"/>
</dbReference>
<comment type="similarity">
    <text evidence="1">Belongs to the UPF0489 family.</text>
</comment>
<dbReference type="PANTHER" id="PTHR13225">
    <property type="entry name" value="MISEXPRESSION SUPPRESSOR OF RAS 6"/>
    <property type="match status" value="1"/>
</dbReference>
<evidence type="ECO:0000256" key="1">
    <source>
        <dbReference type="ARBA" id="ARBA00007099"/>
    </source>
</evidence>
<dbReference type="AlphaFoldDB" id="A0AA85BQ98"/>
<dbReference type="PANTHER" id="PTHR13225:SF3">
    <property type="entry name" value="UPF0489 PROTEIN C5ORF22"/>
    <property type="match status" value="1"/>
</dbReference>
<evidence type="ECO:0000313" key="2">
    <source>
        <dbReference type="Proteomes" id="UP000050791"/>
    </source>
</evidence>
<proteinExistence type="inferred from homology"/>
<accession>A0AA85BQ98</accession>
<reference evidence="3" key="1">
    <citation type="submission" date="2023-11" db="UniProtKB">
        <authorList>
            <consortium name="WormBaseParasite"/>
        </authorList>
    </citation>
    <scope>IDENTIFICATION</scope>
</reference>
<dbReference type="WBParaSite" id="SMTH1_72920.1">
    <property type="protein sequence ID" value="SMTH1_72920.1"/>
    <property type="gene ID" value="SMTH1_72920"/>
</dbReference>
<protein>
    <submittedName>
        <fullName evidence="3">FAM91_C domain-containing protein</fullName>
    </submittedName>
</protein>
<organism evidence="2 3">
    <name type="scientific">Schistosoma mattheei</name>
    <dbReference type="NCBI Taxonomy" id="31246"/>
    <lineage>
        <taxon>Eukaryota</taxon>
        <taxon>Metazoa</taxon>
        <taxon>Spiralia</taxon>
        <taxon>Lophotrochozoa</taxon>
        <taxon>Platyhelminthes</taxon>
        <taxon>Trematoda</taxon>
        <taxon>Digenea</taxon>
        <taxon>Strigeidida</taxon>
        <taxon>Schistosomatoidea</taxon>
        <taxon>Schistosomatidae</taxon>
        <taxon>Schistosoma</taxon>
    </lineage>
</organism>
<evidence type="ECO:0000313" key="3">
    <source>
        <dbReference type="WBParaSite" id="SMTH1_72920.1"/>
    </source>
</evidence>
<sequence length="486" mass="54528">MVGIPESYFYNDGVFCMEEDISSPVKFGLTVAPIHETNTLCRVCTDIICVLLNQSFILDIDLDTFSTQNPLSNKFTEEQFEIIDRLYAPPPPLTLCLSPKDLEDPAVIVAHGMSSAHVLNAARKRQLTRLSQWISCWDRGTIPSTEDFLLFPYELMEFSRLILSLTEQKFSSTVLRAVKKTLDLAYKQTTHNKNPPLISLGSDDETIQNALKFTKGPDSNLTSSLLLDQNTSESKDSSFVSDYTSFIPMKRRSSSPGSVYTDSKSKLRSSEPFVTFNNTSPAEVDENCQSSNTSQYSMEVDDADTCNHNGLNENRSLKVVLTKLESNPNTSCIIDDDNEGGDVLSVQQSAPPLSNKYNEENLNFMHYLWSGCADQKYNALPHSITTPKEQNELCEQMEGLLNRLHNPCMITIARSVYDGYTPTDQVSTIQLGLLQMLDRVYGRNLLSVTLDYEKTVKQENTLTRGRTCEKVSTFTEGARKSEMRCG</sequence>
<name>A0AA85BQ98_9TREM</name>
<dbReference type="Proteomes" id="UP000050791">
    <property type="component" value="Unassembled WGS sequence"/>
</dbReference>